<dbReference type="PANTHER" id="PTHR42732:SF1">
    <property type="entry name" value="BETA-MANNOSIDASE"/>
    <property type="match status" value="1"/>
</dbReference>
<feature type="domain" description="Glycosyl hydrolases family 2 sugar binding" evidence="5">
    <location>
        <begin position="32"/>
        <end position="169"/>
    </location>
</feature>
<evidence type="ECO:0000256" key="1">
    <source>
        <dbReference type="ARBA" id="ARBA00007401"/>
    </source>
</evidence>
<dbReference type="Pfam" id="PF02837">
    <property type="entry name" value="Glyco_hydro_2_N"/>
    <property type="match status" value="1"/>
</dbReference>
<dbReference type="InterPro" id="IPR051913">
    <property type="entry name" value="GH2_Domain-Containing"/>
</dbReference>
<dbReference type="InterPro" id="IPR013783">
    <property type="entry name" value="Ig-like_fold"/>
</dbReference>
<name>A0A212JQB8_9BACT</name>
<dbReference type="InterPro" id="IPR006104">
    <property type="entry name" value="Glyco_hydro_2_N"/>
</dbReference>
<dbReference type="InterPro" id="IPR017853">
    <property type="entry name" value="GH"/>
</dbReference>
<dbReference type="AlphaFoldDB" id="A0A212JQB8"/>
<keyword evidence="2" id="KW-0378">Hydrolase</keyword>
<gene>
    <name evidence="6" type="ORF">KL86DYS2_12086</name>
</gene>
<dbReference type="InterPro" id="IPR008979">
    <property type="entry name" value="Galactose-bd-like_sf"/>
</dbReference>
<feature type="domain" description="Glycoside hydrolase family 2 immunoglobulin-like beta-sandwich" evidence="4">
    <location>
        <begin position="200"/>
        <end position="307"/>
    </location>
</feature>
<reference evidence="6" key="1">
    <citation type="submission" date="2016-04" db="EMBL/GenBank/DDBJ databases">
        <authorList>
            <person name="Evans L.H."/>
            <person name="Alamgir A."/>
            <person name="Owens N."/>
            <person name="Weber N.D."/>
            <person name="Virtaneva K."/>
            <person name="Barbian K."/>
            <person name="Babar A."/>
            <person name="Rosenke K."/>
        </authorList>
    </citation>
    <scope>NUCLEOTIDE SEQUENCE</scope>
    <source>
        <strain evidence="6">86-2</strain>
    </source>
</reference>
<dbReference type="EMBL" id="FLUL01000001">
    <property type="protein sequence ID" value="SBW01643.1"/>
    <property type="molecule type" value="Genomic_DNA"/>
</dbReference>
<evidence type="ECO:0000256" key="2">
    <source>
        <dbReference type="ARBA" id="ARBA00022801"/>
    </source>
</evidence>
<evidence type="ECO:0000313" key="6">
    <source>
        <dbReference type="EMBL" id="SBW01643.1"/>
    </source>
</evidence>
<dbReference type="Pfam" id="PF00703">
    <property type="entry name" value="Glyco_hydro_2"/>
    <property type="match status" value="1"/>
</dbReference>
<accession>A0A212JQB8</accession>
<organism evidence="6">
    <name type="scientific">uncultured Dysgonomonas sp</name>
    <dbReference type="NCBI Taxonomy" id="206096"/>
    <lineage>
        <taxon>Bacteria</taxon>
        <taxon>Pseudomonadati</taxon>
        <taxon>Bacteroidota</taxon>
        <taxon>Bacteroidia</taxon>
        <taxon>Bacteroidales</taxon>
        <taxon>Dysgonomonadaceae</taxon>
        <taxon>Dysgonomonas</taxon>
        <taxon>environmental samples</taxon>
    </lineage>
</organism>
<dbReference type="InterPro" id="IPR006102">
    <property type="entry name" value="Ig-like_GH2"/>
</dbReference>
<dbReference type="GO" id="GO:0004553">
    <property type="term" value="F:hydrolase activity, hydrolyzing O-glycosyl compounds"/>
    <property type="evidence" value="ECO:0007669"/>
    <property type="project" value="InterPro"/>
</dbReference>
<dbReference type="SUPFAM" id="SSF49785">
    <property type="entry name" value="Galactose-binding domain-like"/>
    <property type="match status" value="1"/>
</dbReference>
<sequence length="909" mass="104902">MEILKVSLRSILVVLLFVQTLCMHSQTQTIDLSGQWGFQTDVMDFRRGSLSPRYNHKLQETITLPGITDDHKIGYKVPYKYIDRLTRKYEYMGPAWYQRDIEIPKEWKGKRIFMYFERTHWLSSIYVDTKEVSKIDYISVPHNHDLTEFVTPGKTHRFTVCIDNRFQYNTHKWNHAHTEFTQINWNGILGEIKLMAVDPVYIDDMQVYPNIADNSIKVKMQVNNYTNKDVTGTATFTINGQNYNLNKEIAVNGKDSIISFEDVIQLGKNIKLWDEFNPNVYKITCQLNTSVAKAKYQNEKSVDFGMREVKQGKNHVLVNNRPVHMRGTVENAVFPKTGYAPVDDAEWERILKIMKDYGMNHMRFHSWCPPAAAFRMADKLGIYFEVEMPMWGKDAEPDEARYNFFRREMRAILKEYGNHPSFVLYCNGNEITGNFDFIEELTATGREVDSRHLFSGSTARTRVKSDQYYVSQQTNKGPVKVYEGLPYTDWDRNKESDVDVPVISHESGQRCIYPDFREIDKYANSPVEARNFEVFRDMLEENGMLDQAHDFFKASGALTVVEYKAVIEALLRSSKSAGFQLLSINDFPGQGYAPVGILDPFWDSKGLVTAEKFRESCAPTVALLRYEKSSFFNNEVFTGKAEVYNFSNAAIKNAKIKWSLTDESGKTLKKGNLKTQNIGNDDVFPVGDFSIPLNGITSPQKLTVHLSVNDNVKNSWNIWVYPKNETLMTSTDDVLYTTVYDAKAKQQLAQGKKVVLLPMPNKVKGRKSTFHNHFWNPIMFAWPPMTIGCLIHDQEPVFDNFVTSYHTDWQWWDILENAKVIEMQDTPRELRPFLQVIDAYDSNKKLGIGFEANVNGGKLLVLAVDTQKKMDERPATRQLLESIDKYVKGDKFNPQVKVEESFIQSFLMK</sequence>
<dbReference type="SUPFAM" id="SSF49303">
    <property type="entry name" value="beta-Galactosidase/glucuronidase domain"/>
    <property type="match status" value="1"/>
</dbReference>
<dbReference type="SUPFAM" id="SSF51445">
    <property type="entry name" value="(Trans)glycosidases"/>
    <property type="match status" value="1"/>
</dbReference>
<protein>
    <submittedName>
        <fullName evidence="6">Beta-galactosidase/beta-glucuronidase</fullName>
    </submittedName>
</protein>
<dbReference type="Gene3D" id="2.60.120.260">
    <property type="entry name" value="Galactose-binding domain-like"/>
    <property type="match status" value="1"/>
</dbReference>
<evidence type="ECO:0000256" key="3">
    <source>
        <dbReference type="ARBA" id="ARBA00023295"/>
    </source>
</evidence>
<proteinExistence type="inferred from homology"/>
<dbReference type="PANTHER" id="PTHR42732">
    <property type="entry name" value="BETA-GALACTOSIDASE"/>
    <property type="match status" value="1"/>
</dbReference>
<dbReference type="Gene3D" id="2.60.40.10">
    <property type="entry name" value="Immunoglobulins"/>
    <property type="match status" value="1"/>
</dbReference>
<keyword evidence="3" id="KW-0326">Glycosidase</keyword>
<dbReference type="GO" id="GO:0005975">
    <property type="term" value="P:carbohydrate metabolic process"/>
    <property type="evidence" value="ECO:0007669"/>
    <property type="project" value="InterPro"/>
</dbReference>
<evidence type="ECO:0000259" key="5">
    <source>
        <dbReference type="Pfam" id="PF02837"/>
    </source>
</evidence>
<comment type="similarity">
    <text evidence="1">Belongs to the glycosyl hydrolase 2 family.</text>
</comment>
<dbReference type="Gene3D" id="3.20.20.80">
    <property type="entry name" value="Glycosidases"/>
    <property type="match status" value="1"/>
</dbReference>
<evidence type="ECO:0000259" key="4">
    <source>
        <dbReference type="Pfam" id="PF00703"/>
    </source>
</evidence>
<dbReference type="InterPro" id="IPR036156">
    <property type="entry name" value="Beta-gal/glucu_dom_sf"/>
</dbReference>